<dbReference type="STRING" id="1176587.A8C56_19455"/>
<dbReference type="Proteomes" id="UP000077667">
    <property type="component" value="Chromosome"/>
</dbReference>
<dbReference type="KEGG" id="nia:A8C56_19455"/>
<proteinExistence type="predicted"/>
<evidence type="ECO:0000313" key="2">
    <source>
        <dbReference type="Proteomes" id="UP000077667"/>
    </source>
</evidence>
<protein>
    <submittedName>
        <fullName evidence="1">Uncharacterized protein</fullName>
    </submittedName>
</protein>
<keyword evidence="2" id="KW-1185">Reference proteome</keyword>
<sequence>MIYSKNIKGYYYRNDPLNAGADSILLFDENYINVVGVIYLAPDSKQLPASCWDENGVPALCLRYSSLLPLIDVLSNRTPVHIEAELEGYSVKSASIVADHAVINDRGATERPFA</sequence>
<evidence type="ECO:0000313" key="1">
    <source>
        <dbReference type="EMBL" id="ANH82872.1"/>
    </source>
</evidence>
<accession>A0A1A9I883</accession>
<dbReference type="OrthoDB" id="9855249at2"/>
<gene>
    <name evidence="1" type="ORF">A8C56_19455</name>
</gene>
<organism evidence="1 2">
    <name type="scientific">Niabella ginsenosidivorans</name>
    <dbReference type="NCBI Taxonomy" id="1176587"/>
    <lineage>
        <taxon>Bacteria</taxon>
        <taxon>Pseudomonadati</taxon>
        <taxon>Bacteroidota</taxon>
        <taxon>Chitinophagia</taxon>
        <taxon>Chitinophagales</taxon>
        <taxon>Chitinophagaceae</taxon>
        <taxon>Niabella</taxon>
    </lineage>
</organism>
<dbReference type="EMBL" id="CP015772">
    <property type="protein sequence ID" value="ANH82872.1"/>
    <property type="molecule type" value="Genomic_DNA"/>
</dbReference>
<dbReference type="RefSeq" id="WP_067759778.1">
    <property type="nucleotide sequence ID" value="NZ_CP015772.1"/>
</dbReference>
<name>A0A1A9I883_9BACT</name>
<dbReference type="AlphaFoldDB" id="A0A1A9I883"/>
<reference evidence="1 2" key="1">
    <citation type="submission" date="2016-05" db="EMBL/GenBank/DDBJ databases">
        <title>Niabella ginsenosidivorans BS26 whole genome sequencing.</title>
        <authorList>
            <person name="Im W.T."/>
            <person name="Siddiqi M.Z."/>
        </authorList>
    </citation>
    <scope>NUCLEOTIDE SEQUENCE [LARGE SCALE GENOMIC DNA]</scope>
    <source>
        <strain evidence="1 2">BS26</strain>
    </source>
</reference>